<organism evidence="1 2">
    <name type="scientific">Tuber magnatum</name>
    <name type="common">white Piedmont truffle</name>
    <dbReference type="NCBI Taxonomy" id="42249"/>
    <lineage>
        <taxon>Eukaryota</taxon>
        <taxon>Fungi</taxon>
        <taxon>Dikarya</taxon>
        <taxon>Ascomycota</taxon>
        <taxon>Pezizomycotina</taxon>
        <taxon>Pezizomycetes</taxon>
        <taxon>Pezizales</taxon>
        <taxon>Tuberaceae</taxon>
        <taxon>Tuber</taxon>
    </lineage>
</organism>
<dbReference type="EMBL" id="PYWC01000035">
    <property type="protein sequence ID" value="PWW76308.1"/>
    <property type="molecule type" value="Genomic_DNA"/>
</dbReference>
<evidence type="ECO:0000313" key="2">
    <source>
        <dbReference type="Proteomes" id="UP000246991"/>
    </source>
</evidence>
<name>A0A317SPQ8_9PEZI</name>
<keyword evidence="2" id="KW-1185">Reference proteome</keyword>
<gene>
    <name evidence="1" type="ORF">C7212DRAFT_344793</name>
</gene>
<accession>A0A317SPQ8</accession>
<dbReference type="Proteomes" id="UP000246991">
    <property type="component" value="Unassembled WGS sequence"/>
</dbReference>
<reference evidence="1 2" key="1">
    <citation type="submission" date="2018-03" db="EMBL/GenBank/DDBJ databases">
        <title>Genomes of Pezizomycetes fungi and the evolution of truffles.</title>
        <authorList>
            <person name="Murat C."/>
            <person name="Payen T."/>
            <person name="Noel B."/>
            <person name="Kuo A."/>
            <person name="Martin F.M."/>
        </authorList>
    </citation>
    <scope>NUCLEOTIDE SEQUENCE [LARGE SCALE GENOMIC DNA]</scope>
    <source>
        <strain evidence="1">091103-1</strain>
    </source>
</reference>
<protein>
    <submittedName>
        <fullName evidence="1">Uncharacterized protein</fullName>
    </submittedName>
</protein>
<sequence>MSHVATRDLLAKICTTAAFAHFISVLCDIYLHLPITAPEVELIRSTLAQLQVCQARIIYSRPTEHLVYVSEWMILGALHEGLLTLAREVDRAIAQEEGLLRGVGGELSQSPQSVSSSCRKIKERNGNVIGDSGSTERFAAATKNPRSIYHNMLRAFDAGHNA</sequence>
<proteinExistence type="predicted"/>
<evidence type="ECO:0000313" key="1">
    <source>
        <dbReference type="EMBL" id="PWW76308.1"/>
    </source>
</evidence>
<dbReference type="OrthoDB" id="10407274at2759"/>
<comment type="caution">
    <text evidence="1">The sequence shown here is derived from an EMBL/GenBank/DDBJ whole genome shotgun (WGS) entry which is preliminary data.</text>
</comment>
<dbReference type="AlphaFoldDB" id="A0A317SPQ8"/>